<proteinExistence type="predicted"/>
<keyword evidence="2" id="KW-1185">Reference proteome</keyword>
<name>A0ACC0TU09_9AGAM</name>
<protein>
    <submittedName>
        <fullName evidence="1">Uncharacterized protein</fullName>
    </submittedName>
</protein>
<comment type="caution">
    <text evidence="1">The sequence shown here is derived from an EMBL/GenBank/DDBJ whole genome shotgun (WGS) entry which is preliminary data.</text>
</comment>
<evidence type="ECO:0000313" key="1">
    <source>
        <dbReference type="EMBL" id="KAI9448946.1"/>
    </source>
</evidence>
<sequence>MPALAIICCTSIFTFNSLASLPSNFGTFPHPPTAFQRWRNLLSPLTNVKVPHVAGGLIDELCCFLRSENGEPPLELFPDLKELIYYKGGDPSEAFTSFINT</sequence>
<gene>
    <name evidence="1" type="ORF">F5148DRAFT_689423</name>
</gene>
<dbReference type="EMBL" id="JAGFNK010000545">
    <property type="protein sequence ID" value="KAI9448946.1"/>
    <property type="molecule type" value="Genomic_DNA"/>
</dbReference>
<evidence type="ECO:0000313" key="2">
    <source>
        <dbReference type="Proteomes" id="UP001207468"/>
    </source>
</evidence>
<dbReference type="Proteomes" id="UP001207468">
    <property type="component" value="Unassembled WGS sequence"/>
</dbReference>
<organism evidence="1 2">
    <name type="scientific">Russula earlei</name>
    <dbReference type="NCBI Taxonomy" id="71964"/>
    <lineage>
        <taxon>Eukaryota</taxon>
        <taxon>Fungi</taxon>
        <taxon>Dikarya</taxon>
        <taxon>Basidiomycota</taxon>
        <taxon>Agaricomycotina</taxon>
        <taxon>Agaricomycetes</taxon>
        <taxon>Russulales</taxon>
        <taxon>Russulaceae</taxon>
        <taxon>Russula</taxon>
    </lineage>
</organism>
<accession>A0ACC0TU09</accession>
<reference evidence="1" key="1">
    <citation type="submission" date="2021-03" db="EMBL/GenBank/DDBJ databases">
        <title>Evolutionary priming and transition to the ectomycorrhizal habit in an iconic lineage of mushroom-forming fungi: is preadaptation a requirement?</title>
        <authorList>
            <consortium name="DOE Joint Genome Institute"/>
            <person name="Looney B.P."/>
            <person name="Miyauchi S."/>
            <person name="Morin E."/>
            <person name="Drula E."/>
            <person name="Courty P.E."/>
            <person name="Chicoki N."/>
            <person name="Fauchery L."/>
            <person name="Kohler A."/>
            <person name="Kuo A."/>
            <person name="LaButti K."/>
            <person name="Pangilinan J."/>
            <person name="Lipzen A."/>
            <person name="Riley R."/>
            <person name="Andreopoulos W."/>
            <person name="He G."/>
            <person name="Johnson J."/>
            <person name="Barry K.W."/>
            <person name="Grigoriev I.V."/>
            <person name="Nagy L."/>
            <person name="Hibbett D."/>
            <person name="Henrissat B."/>
            <person name="Matheny P.B."/>
            <person name="Labbe J."/>
            <person name="Martin A.F."/>
        </authorList>
    </citation>
    <scope>NUCLEOTIDE SEQUENCE</scope>
    <source>
        <strain evidence="1">BPL698</strain>
    </source>
</reference>